<dbReference type="EMBL" id="CP019948">
    <property type="protein sequence ID" value="ARN80100.1"/>
    <property type="molecule type" value="Genomic_DNA"/>
</dbReference>
<dbReference type="InterPro" id="IPR023393">
    <property type="entry name" value="START-like_dom_sf"/>
</dbReference>
<dbReference type="InterPro" id="IPR052162">
    <property type="entry name" value="Sensor_kinase/Photoreceptor"/>
</dbReference>
<name>A0A1W6MR72_9HYPH</name>
<keyword evidence="5" id="KW-0418">Kinase</keyword>
<dbReference type="GO" id="GO:0000155">
    <property type="term" value="F:phosphorelay sensor kinase activity"/>
    <property type="evidence" value="ECO:0007669"/>
    <property type="project" value="InterPro"/>
</dbReference>
<accession>A0A1W6MR72</accession>
<dbReference type="PRINTS" id="PR00344">
    <property type="entry name" value="BCTRLSENSOR"/>
</dbReference>
<keyword evidence="4" id="KW-0808">Transferase</keyword>
<proteinExistence type="predicted"/>
<sequence>MLTLGAAKPISAGAQASVGCPIASAFNFVGHGFFQNYARWSPQVVELEPLSEGPIRPGVRARQVTLDRGVRSESTFEIVRFGPPQLIGIAGISEPFKCSYEFREEAPGSTRLDFSVEIQEQDLFMRPFAALFRSTLKEGAERTVENIKQLLESQYASASSPERLAQFVYVASLDLQEPLRRIEAFSELLEQAVASSNKKDMAYARKAMRSCAESARKLVDDLLIYSSTILGEQRLEAVDLREEIDAIVNLLSDSIVESKAQVNVSMPPTRIMADRSQLACLLQNIISNAIKYGKPGQAPRIDIAAAPIGEGAVNLTIIDHGVGFREEFAQTIFEPFKTFGGKSEYAGTGIELAICKSIADRHGWGISVKARPGQGAAFSFSIPIVARDAVLR</sequence>
<dbReference type="PANTHER" id="PTHR43304:SF1">
    <property type="entry name" value="PAC DOMAIN-CONTAINING PROTEIN"/>
    <property type="match status" value="1"/>
</dbReference>
<dbReference type="Gene3D" id="3.30.565.10">
    <property type="entry name" value="Histidine kinase-like ATPase, C-terminal domain"/>
    <property type="match status" value="1"/>
</dbReference>
<dbReference type="InterPro" id="IPR019587">
    <property type="entry name" value="Polyketide_cyclase/dehydratase"/>
</dbReference>
<evidence type="ECO:0000256" key="1">
    <source>
        <dbReference type="ARBA" id="ARBA00000085"/>
    </source>
</evidence>
<dbReference type="PROSITE" id="PS50109">
    <property type="entry name" value="HIS_KIN"/>
    <property type="match status" value="1"/>
</dbReference>
<evidence type="ECO:0000256" key="3">
    <source>
        <dbReference type="ARBA" id="ARBA00022553"/>
    </source>
</evidence>
<dbReference type="Proteomes" id="UP000193978">
    <property type="component" value="Chromosome"/>
</dbReference>
<dbReference type="InterPro" id="IPR003594">
    <property type="entry name" value="HATPase_dom"/>
</dbReference>
<organism evidence="7 8">
    <name type="scientific">Methylocystis bryophila</name>
    <dbReference type="NCBI Taxonomy" id="655015"/>
    <lineage>
        <taxon>Bacteria</taxon>
        <taxon>Pseudomonadati</taxon>
        <taxon>Pseudomonadota</taxon>
        <taxon>Alphaproteobacteria</taxon>
        <taxon>Hyphomicrobiales</taxon>
        <taxon>Methylocystaceae</taxon>
        <taxon>Methylocystis</taxon>
    </lineage>
</organism>
<evidence type="ECO:0000256" key="5">
    <source>
        <dbReference type="ARBA" id="ARBA00022777"/>
    </source>
</evidence>
<dbReference type="RefSeq" id="WP_085770156.1">
    <property type="nucleotide sequence ID" value="NZ_AP027149.1"/>
</dbReference>
<keyword evidence="3" id="KW-0597">Phosphoprotein</keyword>
<dbReference type="AlphaFoldDB" id="A0A1W6MR72"/>
<keyword evidence="8" id="KW-1185">Reference proteome</keyword>
<reference evidence="7 8" key="1">
    <citation type="submission" date="2017-02" db="EMBL/GenBank/DDBJ databases">
        <authorList>
            <person name="Peterson S.W."/>
        </authorList>
    </citation>
    <scope>NUCLEOTIDE SEQUENCE [LARGE SCALE GENOMIC DNA]</scope>
    <source>
        <strain evidence="7 8">S285</strain>
    </source>
</reference>
<dbReference type="SMART" id="SM00387">
    <property type="entry name" value="HATPase_c"/>
    <property type="match status" value="1"/>
</dbReference>
<evidence type="ECO:0000256" key="2">
    <source>
        <dbReference type="ARBA" id="ARBA00012438"/>
    </source>
</evidence>
<dbReference type="Pfam" id="PF02518">
    <property type="entry name" value="HATPase_c"/>
    <property type="match status" value="1"/>
</dbReference>
<dbReference type="CDD" id="cd00082">
    <property type="entry name" value="HisKA"/>
    <property type="match status" value="1"/>
</dbReference>
<dbReference type="InterPro" id="IPR036890">
    <property type="entry name" value="HATPase_C_sf"/>
</dbReference>
<dbReference type="Gene3D" id="1.10.287.130">
    <property type="match status" value="1"/>
</dbReference>
<dbReference type="InterPro" id="IPR003661">
    <property type="entry name" value="HisK_dim/P_dom"/>
</dbReference>
<dbReference type="OrthoDB" id="953281at2"/>
<dbReference type="SUPFAM" id="SSF55961">
    <property type="entry name" value="Bet v1-like"/>
    <property type="match status" value="1"/>
</dbReference>
<dbReference type="KEGG" id="mbry:B1812_02280"/>
<protein>
    <recommendedName>
        <fullName evidence="2">histidine kinase</fullName>
        <ecNumber evidence="2">2.7.13.3</ecNumber>
    </recommendedName>
</protein>
<dbReference type="SUPFAM" id="SSF47384">
    <property type="entry name" value="Homodimeric domain of signal transducing histidine kinase"/>
    <property type="match status" value="1"/>
</dbReference>
<dbReference type="STRING" id="655015.B1812_02280"/>
<dbReference type="PANTHER" id="PTHR43304">
    <property type="entry name" value="PHYTOCHROME-LIKE PROTEIN CPH1"/>
    <property type="match status" value="1"/>
</dbReference>
<evidence type="ECO:0000259" key="6">
    <source>
        <dbReference type="PROSITE" id="PS50109"/>
    </source>
</evidence>
<dbReference type="SUPFAM" id="SSF55874">
    <property type="entry name" value="ATPase domain of HSP90 chaperone/DNA topoisomerase II/histidine kinase"/>
    <property type="match status" value="1"/>
</dbReference>
<gene>
    <name evidence="7" type="ORF">B1812_02280</name>
</gene>
<dbReference type="EC" id="2.7.13.3" evidence="2"/>
<comment type="catalytic activity">
    <reaction evidence="1">
        <text>ATP + protein L-histidine = ADP + protein N-phospho-L-histidine.</text>
        <dbReference type="EC" id="2.7.13.3"/>
    </reaction>
</comment>
<dbReference type="Pfam" id="PF10604">
    <property type="entry name" value="Polyketide_cyc2"/>
    <property type="match status" value="1"/>
</dbReference>
<evidence type="ECO:0000256" key="4">
    <source>
        <dbReference type="ARBA" id="ARBA00022679"/>
    </source>
</evidence>
<dbReference type="InterPro" id="IPR036097">
    <property type="entry name" value="HisK_dim/P_sf"/>
</dbReference>
<dbReference type="InterPro" id="IPR005467">
    <property type="entry name" value="His_kinase_dom"/>
</dbReference>
<feature type="domain" description="Histidine kinase" evidence="6">
    <location>
        <begin position="170"/>
        <end position="386"/>
    </location>
</feature>
<dbReference type="Gene3D" id="3.30.530.20">
    <property type="match status" value="1"/>
</dbReference>
<evidence type="ECO:0000313" key="8">
    <source>
        <dbReference type="Proteomes" id="UP000193978"/>
    </source>
</evidence>
<evidence type="ECO:0000313" key="7">
    <source>
        <dbReference type="EMBL" id="ARN80100.1"/>
    </source>
</evidence>
<dbReference type="InterPro" id="IPR004358">
    <property type="entry name" value="Sig_transdc_His_kin-like_C"/>
</dbReference>